<protein>
    <submittedName>
        <fullName evidence="1">Uncharacterized protein</fullName>
    </submittedName>
</protein>
<reference evidence="1 2" key="1">
    <citation type="submission" date="2011-02" db="EMBL/GenBank/DDBJ databases">
        <title>The Genome Sequence of Sphaeroforma arctica JP610.</title>
        <authorList>
            <consortium name="The Broad Institute Genome Sequencing Platform"/>
            <person name="Russ C."/>
            <person name="Cuomo C."/>
            <person name="Young S.K."/>
            <person name="Zeng Q."/>
            <person name="Gargeya S."/>
            <person name="Alvarado L."/>
            <person name="Berlin A."/>
            <person name="Chapman S.B."/>
            <person name="Chen Z."/>
            <person name="Freedman E."/>
            <person name="Gellesch M."/>
            <person name="Goldberg J."/>
            <person name="Griggs A."/>
            <person name="Gujja S."/>
            <person name="Heilman E."/>
            <person name="Heiman D."/>
            <person name="Howarth C."/>
            <person name="Mehta T."/>
            <person name="Neiman D."/>
            <person name="Pearson M."/>
            <person name="Roberts A."/>
            <person name="Saif S."/>
            <person name="Shea T."/>
            <person name="Shenoy N."/>
            <person name="Sisk P."/>
            <person name="Stolte C."/>
            <person name="Sykes S."/>
            <person name="White J."/>
            <person name="Yandava C."/>
            <person name="Burger G."/>
            <person name="Gray M.W."/>
            <person name="Holland P.W.H."/>
            <person name="King N."/>
            <person name="Lang F.B.F."/>
            <person name="Roger A.J."/>
            <person name="Ruiz-Trillo I."/>
            <person name="Haas B."/>
            <person name="Nusbaum C."/>
            <person name="Birren B."/>
        </authorList>
    </citation>
    <scope>NUCLEOTIDE SEQUENCE [LARGE SCALE GENOMIC DNA]</scope>
    <source>
        <strain evidence="1 2">JP610</strain>
    </source>
</reference>
<evidence type="ECO:0000313" key="2">
    <source>
        <dbReference type="Proteomes" id="UP000054560"/>
    </source>
</evidence>
<proteinExistence type="predicted"/>
<dbReference type="RefSeq" id="XP_014146992.1">
    <property type="nucleotide sequence ID" value="XM_014291517.1"/>
</dbReference>
<dbReference type="Proteomes" id="UP000054560">
    <property type="component" value="Unassembled WGS sequence"/>
</dbReference>
<accession>A0A0L0F8Q6</accession>
<dbReference type="EMBL" id="KQ246096">
    <property type="protein sequence ID" value="KNC73090.1"/>
    <property type="molecule type" value="Genomic_DNA"/>
</dbReference>
<sequence>RNIIVSPVSDTYISDIPDVAASGDDLAQVPWKSTLFGIKSKNPTPILALELGKDSTFSLASMTLDDEVLN</sequence>
<dbReference type="GeneID" id="25914855"/>
<feature type="non-terminal residue" evidence="1">
    <location>
        <position position="70"/>
    </location>
</feature>
<organism evidence="1 2">
    <name type="scientific">Sphaeroforma arctica JP610</name>
    <dbReference type="NCBI Taxonomy" id="667725"/>
    <lineage>
        <taxon>Eukaryota</taxon>
        <taxon>Ichthyosporea</taxon>
        <taxon>Ichthyophonida</taxon>
        <taxon>Sphaeroforma</taxon>
    </lineage>
</organism>
<evidence type="ECO:0000313" key="1">
    <source>
        <dbReference type="EMBL" id="KNC73090.1"/>
    </source>
</evidence>
<gene>
    <name evidence="1" type="ORF">SARC_14351</name>
</gene>
<feature type="non-terminal residue" evidence="1">
    <location>
        <position position="1"/>
    </location>
</feature>
<keyword evidence="2" id="KW-1185">Reference proteome</keyword>
<dbReference type="AlphaFoldDB" id="A0A0L0F8Q6"/>
<name>A0A0L0F8Q6_9EUKA</name>